<dbReference type="InterPro" id="IPR013525">
    <property type="entry name" value="ABC2_TM"/>
</dbReference>
<evidence type="ECO:0000256" key="3">
    <source>
        <dbReference type="ARBA" id="ARBA00022989"/>
    </source>
</evidence>
<name>A0ABQ4G357_9ACTN</name>
<dbReference type="Proteomes" id="UP000603904">
    <property type="component" value="Unassembled WGS sequence"/>
</dbReference>
<dbReference type="RefSeq" id="WP_204058818.1">
    <property type="nucleotide sequence ID" value="NZ_BAAAGP010000020.1"/>
</dbReference>
<feature type="transmembrane region" description="Helical" evidence="6">
    <location>
        <begin position="181"/>
        <end position="200"/>
    </location>
</feature>
<reference evidence="8 9" key="1">
    <citation type="submission" date="2021-01" db="EMBL/GenBank/DDBJ databases">
        <title>Whole genome shotgun sequence of Microbispora corallina NBRC 16416.</title>
        <authorList>
            <person name="Komaki H."/>
            <person name="Tamura T."/>
        </authorList>
    </citation>
    <scope>NUCLEOTIDE SEQUENCE [LARGE SCALE GENOMIC DNA]</scope>
    <source>
        <strain evidence="8 9">NBRC 16416</strain>
    </source>
</reference>
<dbReference type="InterPro" id="IPR047817">
    <property type="entry name" value="ABC2_TM_bact-type"/>
</dbReference>
<keyword evidence="9" id="KW-1185">Reference proteome</keyword>
<protein>
    <recommendedName>
        <fullName evidence="6">Transport permease protein</fullName>
    </recommendedName>
</protein>
<comment type="caution">
    <text evidence="8">The sequence shown here is derived from an EMBL/GenBank/DDBJ whole genome shotgun (WGS) entry which is preliminary data.</text>
</comment>
<evidence type="ECO:0000313" key="8">
    <source>
        <dbReference type="EMBL" id="GIH41492.1"/>
    </source>
</evidence>
<feature type="transmembrane region" description="Helical" evidence="6">
    <location>
        <begin position="150"/>
        <end position="174"/>
    </location>
</feature>
<dbReference type="Pfam" id="PF01061">
    <property type="entry name" value="ABC2_membrane"/>
    <property type="match status" value="1"/>
</dbReference>
<evidence type="ECO:0000259" key="7">
    <source>
        <dbReference type="PROSITE" id="PS51012"/>
    </source>
</evidence>
<feature type="transmembrane region" description="Helical" evidence="6">
    <location>
        <begin position="38"/>
        <end position="61"/>
    </location>
</feature>
<dbReference type="InterPro" id="IPR051784">
    <property type="entry name" value="Nod_factor_ABC_transporter"/>
</dbReference>
<dbReference type="PANTHER" id="PTHR43229">
    <property type="entry name" value="NODULATION PROTEIN J"/>
    <property type="match status" value="1"/>
</dbReference>
<feature type="transmembrane region" description="Helical" evidence="6">
    <location>
        <begin position="242"/>
        <end position="260"/>
    </location>
</feature>
<feature type="domain" description="ABC transmembrane type-2" evidence="7">
    <location>
        <begin position="36"/>
        <end position="263"/>
    </location>
</feature>
<evidence type="ECO:0000256" key="1">
    <source>
        <dbReference type="ARBA" id="ARBA00004141"/>
    </source>
</evidence>
<proteinExistence type="inferred from homology"/>
<evidence type="ECO:0000256" key="6">
    <source>
        <dbReference type="RuleBase" id="RU361157"/>
    </source>
</evidence>
<keyword evidence="3 6" id="KW-1133">Transmembrane helix</keyword>
<dbReference type="PANTHER" id="PTHR43229:SF2">
    <property type="entry name" value="NODULATION PROTEIN J"/>
    <property type="match status" value="1"/>
</dbReference>
<dbReference type="InterPro" id="IPR000412">
    <property type="entry name" value="ABC_2_transport"/>
</dbReference>
<dbReference type="EMBL" id="BOOC01000022">
    <property type="protein sequence ID" value="GIH41492.1"/>
    <property type="molecule type" value="Genomic_DNA"/>
</dbReference>
<dbReference type="PIRSF" id="PIRSF006648">
    <property type="entry name" value="DrrB"/>
    <property type="match status" value="1"/>
</dbReference>
<evidence type="ECO:0000256" key="4">
    <source>
        <dbReference type="ARBA" id="ARBA00023136"/>
    </source>
</evidence>
<accession>A0ABQ4G357</accession>
<keyword evidence="6" id="KW-0813">Transport</keyword>
<gene>
    <name evidence="8" type="ORF">Mco01_44920</name>
</gene>
<evidence type="ECO:0000256" key="5">
    <source>
        <dbReference type="ARBA" id="ARBA00023251"/>
    </source>
</evidence>
<keyword evidence="6" id="KW-1003">Cell membrane</keyword>
<evidence type="ECO:0000256" key="2">
    <source>
        <dbReference type="ARBA" id="ARBA00022692"/>
    </source>
</evidence>
<keyword evidence="5" id="KW-0046">Antibiotic resistance</keyword>
<feature type="transmembrane region" description="Helical" evidence="6">
    <location>
        <begin position="114"/>
        <end position="138"/>
    </location>
</feature>
<keyword evidence="4 6" id="KW-0472">Membrane</keyword>
<keyword evidence="2 6" id="KW-0812">Transmembrane</keyword>
<comment type="subcellular location">
    <subcellularLocation>
        <location evidence="6">Cell membrane</location>
        <topology evidence="6">Multi-pass membrane protein</topology>
    </subcellularLocation>
    <subcellularLocation>
        <location evidence="1">Membrane</location>
        <topology evidence="1">Multi-pass membrane protein</topology>
    </subcellularLocation>
</comment>
<organism evidence="8 9">
    <name type="scientific">Microbispora corallina</name>
    <dbReference type="NCBI Taxonomy" id="83302"/>
    <lineage>
        <taxon>Bacteria</taxon>
        <taxon>Bacillati</taxon>
        <taxon>Actinomycetota</taxon>
        <taxon>Actinomycetes</taxon>
        <taxon>Streptosporangiales</taxon>
        <taxon>Streptosporangiaceae</taxon>
        <taxon>Microbispora</taxon>
    </lineage>
</organism>
<sequence length="264" mass="27916">MTATSTASRPAAPVRIAREGLTLAWRSLLKIRHSPDQLLDLSLMPITFVLLFTFLFGKAVAGDWHAYLQYVLPGVAVQALVFASMNTALGFNSDLRSGVFDRLRSLPISRAAPLIGRVLGDAVRNVVTLAVVAVVGAVLGYRPHAGPLPVLGACALVLAFSLAMCWAAALAGLLARGPETIGGFVFVVTVPLTFGSTVFVPTADLPGWLGGWVRINPVTRVSEAARALVTGTPAGLHIRDSLLWTAAVLAVFAPLAILAYRRRT</sequence>
<feature type="transmembrane region" description="Helical" evidence="6">
    <location>
        <begin position="67"/>
        <end position="93"/>
    </location>
</feature>
<comment type="similarity">
    <text evidence="6">Belongs to the ABC-2 integral membrane protein family.</text>
</comment>
<dbReference type="PROSITE" id="PS51012">
    <property type="entry name" value="ABC_TM2"/>
    <property type="match status" value="1"/>
</dbReference>
<evidence type="ECO:0000313" key="9">
    <source>
        <dbReference type="Proteomes" id="UP000603904"/>
    </source>
</evidence>